<evidence type="ECO:0000256" key="4">
    <source>
        <dbReference type="ARBA" id="ARBA00022490"/>
    </source>
</evidence>
<dbReference type="Gene3D" id="3.40.190.10">
    <property type="entry name" value="Periplasmic binding protein-like II"/>
    <property type="match status" value="1"/>
</dbReference>
<dbReference type="InterPro" id="IPR047313">
    <property type="entry name" value="SMN_C"/>
</dbReference>
<evidence type="ECO:0000259" key="10">
    <source>
        <dbReference type="PROSITE" id="PS50304"/>
    </source>
</evidence>
<evidence type="ECO:0000256" key="1">
    <source>
        <dbReference type="ARBA" id="ARBA00004216"/>
    </source>
</evidence>
<keyword evidence="12" id="KW-1185">Reference proteome</keyword>
<dbReference type="Pfam" id="PF06003">
    <property type="entry name" value="SMN_Tudor"/>
    <property type="match status" value="1"/>
</dbReference>
<dbReference type="InterPro" id="IPR002999">
    <property type="entry name" value="Tudor"/>
</dbReference>
<dbReference type="CDD" id="cd20398">
    <property type="entry name" value="Tudor_SMN"/>
    <property type="match status" value="1"/>
</dbReference>
<dbReference type="Gene3D" id="2.30.30.140">
    <property type="match status" value="1"/>
</dbReference>
<feature type="region of interest" description="Disordered" evidence="9">
    <location>
        <begin position="214"/>
        <end position="235"/>
    </location>
</feature>
<dbReference type="Proteomes" id="UP000242188">
    <property type="component" value="Unassembled WGS sequence"/>
</dbReference>
<dbReference type="OrthoDB" id="197400at2759"/>
<organism evidence="11 12">
    <name type="scientific">Mizuhopecten yessoensis</name>
    <name type="common">Japanese scallop</name>
    <name type="synonym">Patinopecten yessoensis</name>
    <dbReference type="NCBI Taxonomy" id="6573"/>
    <lineage>
        <taxon>Eukaryota</taxon>
        <taxon>Metazoa</taxon>
        <taxon>Spiralia</taxon>
        <taxon>Lophotrochozoa</taxon>
        <taxon>Mollusca</taxon>
        <taxon>Bivalvia</taxon>
        <taxon>Autobranchia</taxon>
        <taxon>Pteriomorphia</taxon>
        <taxon>Pectinida</taxon>
        <taxon>Pectinoidea</taxon>
        <taxon>Pectinidae</taxon>
        <taxon>Mizuhopecten</taxon>
    </lineage>
</organism>
<dbReference type="PROSITE" id="PS50304">
    <property type="entry name" value="TUDOR"/>
    <property type="match status" value="1"/>
</dbReference>
<dbReference type="SUPFAM" id="SSF63748">
    <property type="entry name" value="Tudor/PWWP/MBT"/>
    <property type="match status" value="1"/>
</dbReference>
<feature type="compositionally biased region" description="Basic residues" evidence="9">
    <location>
        <begin position="62"/>
        <end position="80"/>
    </location>
</feature>
<evidence type="ECO:0000256" key="6">
    <source>
        <dbReference type="ARBA" id="ARBA00023187"/>
    </source>
</evidence>
<dbReference type="Pfam" id="PF20635">
    <property type="entry name" value="SMN_YG-box"/>
    <property type="match status" value="1"/>
</dbReference>
<comment type="similarity">
    <text evidence="3">Belongs to the SMN family.</text>
</comment>
<accession>A0A210QDX2</accession>
<dbReference type="EMBL" id="NEDP02004063">
    <property type="protein sequence ID" value="OWF46950.1"/>
    <property type="molecule type" value="Genomic_DNA"/>
</dbReference>
<name>A0A210QDX2_MIZYE</name>
<evidence type="ECO:0000256" key="8">
    <source>
        <dbReference type="ARBA" id="ARBA00034695"/>
    </source>
</evidence>
<dbReference type="InterPro" id="IPR040424">
    <property type="entry name" value="Smn1"/>
</dbReference>
<dbReference type="CDD" id="cd22852">
    <property type="entry name" value="SMN_C"/>
    <property type="match status" value="1"/>
</dbReference>
<evidence type="ECO:0000256" key="3">
    <source>
        <dbReference type="ARBA" id="ARBA00005371"/>
    </source>
</evidence>
<dbReference type="InterPro" id="IPR010304">
    <property type="entry name" value="SMN_Tudor"/>
</dbReference>
<evidence type="ECO:0000256" key="2">
    <source>
        <dbReference type="ARBA" id="ARBA00004408"/>
    </source>
</evidence>
<feature type="domain" description="Tudor" evidence="10">
    <location>
        <begin position="79"/>
        <end position="139"/>
    </location>
</feature>
<keyword evidence="6" id="KW-0508">mRNA splicing</keyword>
<dbReference type="GO" id="GO:0003723">
    <property type="term" value="F:RNA binding"/>
    <property type="evidence" value="ECO:0007669"/>
    <property type="project" value="InterPro"/>
</dbReference>
<sequence>MATSGAGTVLFKKGQQGSGSENELWDDTALIKAYDNAVKLMKSKIKTENGEEEEVVEETFQQKKKKKNKKKRSKSKKRKWSPGDQCRAVFSEDGLIYDAEILSVDEETSTCFVRYRGYGNEEEHNLSDLLPSTGRQRKQKFTSDVETDSMDWSDRPSPAPKSNRRSQKPGHPSSTTNNTFSWPGSAMFPPFQGMAPPQFPFSSLPSYPGFPPGGFHHPAGLPTVPPPPPPLGDDLLEGDNEALCSMLMSWYMSGYHTGYYQGLRHARQSGVSATSQSESGR</sequence>
<dbReference type="STRING" id="6573.A0A210QDX2"/>
<proteinExistence type="inferred from homology"/>
<evidence type="ECO:0000256" key="5">
    <source>
        <dbReference type="ARBA" id="ARBA00022664"/>
    </source>
</evidence>
<gene>
    <name evidence="11" type="ORF">KP79_PYT14916</name>
</gene>
<dbReference type="InterPro" id="IPR047298">
    <property type="entry name" value="Tudor_SMN_eumet"/>
</dbReference>
<dbReference type="SMART" id="SM00333">
    <property type="entry name" value="TUDOR"/>
    <property type="match status" value="1"/>
</dbReference>
<dbReference type="AlphaFoldDB" id="A0A210QDX2"/>
<keyword evidence="5" id="KW-0507">mRNA processing</keyword>
<evidence type="ECO:0000256" key="7">
    <source>
        <dbReference type="ARBA" id="ARBA00023242"/>
    </source>
</evidence>
<feature type="region of interest" description="Disordered" evidence="9">
    <location>
        <begin position="45"/>
        <end position="84"/>
    </location>
</feature>
<reference evidence="11 12" key="1">
    <citation type="journal article" date="2017" name="Nat. Ecol. Evol.">
        <title>Scallop genome provides insights into evolution of bilaterian karyotype and development.</title>
        <authorList>
            <person name="Wang S."/>
            <person name="Zhang J."/>
            <person name="Jiao W."/>
            <person name="Li J."/>
            <person name="Xun X."/>
            <person name="Sun Y."/>
            <person name="Guo X."/>
            <person name="Huan P."/>
            <person name="Dong B."/>
            <person name="Zhang L."/>
            <person name="Hu X."/>
            <person name="Sun X."/>
            <person name="Wang J."/>
            <person name="Zhao C."/>
            <person name="Wang Y."/>
            <person name="Wang D."/>
            <person name="Huang X."/>
            <person name="Wang R."/>
            <person name="Lv J."/>
            <person name="Li Y."/>
            <person name="Zhang Z."/>
            <person name="Liu B."/>
            <person name="Lu W."/>
            <person name="Hui Y."/>
            <person name="Liang J."/>
            <person name="Zhou Z."/>
            <person name="Hou R."/>
            <person name="Li X."/>
            <person name="Liu Y."/>
            <person name="Li H."/>
            <person name="Ning X."/>
            <person name="Lin Y."/>
            <person name="Zhao L."/>
            <person name="Xing Q."/>
            <person name="Dou J."/>
            <person name="Li Y."/>
            <person name="Mao J."/>
            <person name="Guo H."/>
            <person name="Dou H."/>
            <person name="Li T."/>
            <person name="Mu C."/>
            <person name="Jiang W."/>
            <person name="Fu Q."/>
            <person name="Fu X."/>
            <person name="Miao Y."/>
            <person name="Liu J."/>
            <person name="Yu Q."/>
            <person name="Li R."/>
            <person name="Liao H."/>
            <person name="Li X."/>
            <person name="Kong Y."/>
            <person name="Jiang Z."/>
            <person name="Chourrout D."/>
            <person name="Li R."/>
            <person name="Bao Z."/>
        </authorList>
    </citation>
    <scope>NUCLEOTIDE SEQUENCE [LARGE SCALE GENOMIC DNA]</scope>
    <source>
        <strain evidence="11 12">PY_sf001</strain>
    </source>
</reference>
<dbReference type="GO" id="GO:0006397">
    <property type="term" value="P:mRNA processing"/>
    <property type="evidence" value="ECO:0007669"/>
    <property type="project" value="UniProtKB-KW"/>
</dbReference>
<dbReference type="GO" id="GO:0015030">
    <property type="term" value="C:Cajal body"/>
    <property type="evidence" value="ECO:0007669"/>
    <property type="project" value="UniProtKB-SubCell"/>
</dbReference>
<dbReference type="GO" id="GO:0008380">
    <property type="term" value="P:RNA splicing"/>
    <property type="evidence" value="ECO:0007669"/>
    <property type="project" value="UniProtKB-KW"/>
</dbReference>
<evidence type="ECO:0000256" key="9">
    <source>
        <dbReference type="SAM" id="MobiDB-lite"/>
    </source>
</evidence>
<dbReference type="PANTHER" id="PTHR39267:SF1">
    <property type="entry name" value="SURVIVAL MOTOR NEURON PROTEIN"/>
    <property type="match status" value="1"/>
</dbReference>
<dbReference type="InterPro" id="IPR049481">
    <property type="entry name" value="SMN_G2-BD"/>
</dbReference>
<dbReference type="GO" id="GO:0097504">
    <property type="term" value="C:Gemini of Cajal bodies"/>
    <property type="evidence" value="ECO:0007669"/>
    <property type="project" value="UniProtKB-SubCell"/>
</dbReference>
<protein>
    <submittedName>
        <fullName evidence="11">Survival motor neuron protein</fullName>
    </submittedName>
</protein>
<dbReference type="PANTHER" id="PTHR39267">
    <property type="entry name" value="SURVIVAL MOTOR NEURON-LIKE PROTEIN 1"/>
    <property type="match status" value="1"/>
</dbReference>
<dbReference type="CDD" id="cd22851">
    <property type="entry name" value="SMN_N"/>
    <property type="match status" value="1"/>
</dbReference>
<keyword evidence="4" id="KW-0963">Cytoplasm</keyword>
<keyword evidence="7" id="KW-0539">Nucleus</keyword>
<feature type="region of interest" description="Disordered" evidence="9">
    <location>
        <begin position="1"/>
        <end position="23"/>
    </location>
</feature>
<comment type="subcellular location">
    <subcellularLocation>
        <location evidence="1">Cytoplasm</location>
        <location evidence="1">Myofibril</location>
        <location evidence="1">Sarcomere</location>
        <location evidence="1">Z line</location>
    </subcellularLocation>
    <subcellularLocation>
        <location evidence="2">Nucleus</location>
        <location evidence="2">Cajal body</location>
    </subcellularLocation>
    <subcellularLocation>
        <location evidence="8">Nucleus</location>
        <location evidence="8">Gem</location>
    </subcellularLocation>
</comment>
<dbReference type="GO" id="GO:0030018">
    <property type="term" value="C:Z disc"/>
    <property type="evidence" value="ECO:0007669"/>
    <property type="project" value="UniProtKB-SubCell"/>
</dbReference>
<comment type="caution">
    <text evidence="11">The sequence shown here is derived from an EMBL/GenBank/DDBJ whole genome shotgun (WGS) entry which is preliminary data.</text>
</comment>
<evidence type="ECO:0000313" key="12">
    <source>
        <dbReference type="Proteomes" id="UP000242188"/>
    </source>
</evidence>
<evidence type="ECO:0000313" key="11">
    <source>
        <dbReference type="EMBL" id="OWF46950.1"/>
    </source>
</evidence>
<feature type="compositionally biased region" description="Polar residues" evidence="9">
    <location>
        <begin position="172"/>
        <end position="182"/>
    </location>
</feature>
<dbReference type="Pfam" id="PF20636">
    <property type="entry name" value="SMN_G2-BD"/>
    <property type="match status" value="1"/>
</dbReference>
<feature type="region of interest" description="Disordered" evidence="9">
    <location>
        <begin position="124"/>
        <end position="185"/>
    </location>
</feature>